<feature type="compositionally biased region" description="Basic residues" evidence="1">
    <location>
        <begin position="156"/>
        <end position="166"/>
    </location>
</feature>
<dbReference type="EMBL" id="CM000769">
    <property type="protein sequence ID" value="KXG20694.1"/>
    <property type="molecule type" value="Genomic_DNA"/>
</dbReference>
<reference evidence="2" key="1">
    <citation type="journal article" date="2009" name="Nature">
        <title>The Sorghum bicolor genome and the diversification of grasses.</title>
        <authorList>
            <person name="Paterson A.H."/>
            <person name="Bowers J.E."/>
            <person name="Bruggmann R."/>
            <person name="Dubchak I."/>
            <person name="Grimwood J."/>
            <person name="Gundlach H."/>
            <person name="Haberer G."/>
            <person name="Hellsten U."/>
            <person name="Mitros T."/>
            <person name="Poliakov A."/>
            <person name="Schmutz J."/>
            <person name="Spannagl M."/>
            <person name="Tang H."/>
            <person name="Wang X."/>
            <person name="Wicker T."/>
            <person name="Bharti A.K."/>
            <person name="Chapman J."/>
            <person name="Feltus F.A."/>
            <person name="Gowik U."/>
            <person name="Grigoriev I.V."/>
            <person name="Lyons E."/>
            <person name="Maher C.A."/>
            <person name="Martis M."/>
            <person name="Narechania A."/>
            <person name="Otillar R.P."/>
            <person name="Penning B.W."/>
            <person name="Salamov A.A."/>
            <person name="Wang Y."/>
            <person name="Zhang L."/>
            <person name="Carpita N.C."/>
            <person name="Freeling M."/>
            <person name="Gingle A.R."/>
            <person name="Hash C.T."/>
            <person name="Keller B."/>
            <person name="Klein P."/>
            <person name="Kresovich S."/>
            <person name="McCann M.C."/>
            <person name="Ming R."/>
            <person name="Peterson D.G."/>
            <person name="Mehboob-ur-Rahman"/>
            <person name="Ware D."/>
            <person name="Westhoff P."/>
            <person name="Mayer K.F."/>
            <person name="Messing J."/>
            <person name="Rokhsar D.S."/>
        </authorList>
    </citation>
    <scope>NUCLEOTIDE SEQUENCE [LARGE SCALE GENOMIC DNA]</scope>
</reference>
<dbReference type="Gramene" id="KXG20694">
    <property type="protein sequence ID" value="KXG20694"/>
    <property type="gene ID" value="SORBI_3010G240100"/>
</dbReference>
<dbReference type="Proteomes" id="UP000000768">
    <property type="component" value="Chromosome 10"/>
</dbReference>
<protein>
    <submittedName>
        <fullName evidence="2">Uncharacterized protein</fullName>
    </submittedName>
</protein>
<proteinExistence type="predicted"/>
<reference evidence="2" key="2">
    <citation type="submission" date="2017-02" db="EMBL/GenBank/DDBJ databases">
        <title>WGS assembly of Sorghum bicolor.</title>
        <authorList>
            <person name="Paterson A."/>
            <person name="Mullet J."/>
            <person name="Bowers J."/>
            <person name="Bruggmann R."/>
            <person name="Dubchak I."/>
            <person name="Grimwood J."/>
            <person name="Gundlach H."/>
            <person name="Haberer G."/>
            <person name="Hellsten U."/>
            <person name="Mitros T."/>
            <person name="Poliakov A."/>
            <person name="Schmutz J."/>
            <person name="Spannagl M."/>
            <person name="Tang H."/>
            <person name="Wang X."/>
            <person name="Wicker T."/>
            <person name="Bharti A."/>
            <person name="Chapman J."/>
            <person name="Feltus F."/>
            <person name="Gowik U."/>
            <person name="Grigoriev I."/>
            <person name="Lyons E."/>
            <person name="Maher C."/>
            <person name="Martis M."/>
            <person name="Narechania A."/>
            <person name="Otillar R."/>
            <person name="Penning B."/>
            <person name="Salamov A."/>
            <person name="Wang Y."/>
            <person name="Zhang L."/>
            <person name="Carpita N."/>
            <person name="Freeling M."/>
            <person name="Gingle A."/>
            <person name="Hash C."/>
            <person name="Keller B."/>
            <person name="Klein P."/>
            <person name="Kresovich S."/>
            <person name="Mccann M."/>
            <person name="Ming R."/>
            <person name="Peterson D."/>
            <person name="Rahman M."/>
            <person name="Ware D."/>
            <person name="Westhoff P."/>
            <person name="Mayer K."/>
            <person name="Messing J."/>
            <person name="Sims D."/>
            <person name="Jenkins J."/>
            <person name="Shu S."/>
            <person name="Rokhsar D."/>
        </authorList>
    </citation>
    <scope>NUCLEOTIDE SEQUENCE</scope>
</reference>
<dbReference type="InParanoid" id="A0A194YL33"/>
<keyword evidence="3" id="KW-1185">Reference proteome</keyword>
<accession>A0A194YL33</accession>
<name>A0A194YL33_SORBI</name>
<feature type="compositionally biased region" description="Low complexity" evidence="1">
    <location>
        <begin position="143"/>
        <end position="155"/>
    </location>
</feature>
<dbReference type="AlphaFoldDB" id="A0A194YL33"/>
<evidence type="ECO:0000256" key="1">
    <source>
        <dbReference type="SAM" id="MobiDB-lite"/>
    </source>
</evidence>
<feature type="region of interest" description="Disordered" evidence="1">
    <location>
        <begin position="136"/>
        <end position="166"/>
    </location>
</feature>
<organism evidence="2 3">
    <name type="scientific">Sorghum bicolor</name>
    <name type="common">Sorghum</name>
    <name type="synonym">Sorghum vulgare</name>
    <dbReference type="NCBI Taxonomy" id="4558"/>
    <lineage>
        <taxon>Eukaryota</taxon>
        <taxon>Viridiplantae</taxon>
        <taxon>Streptophyta</taxon>
        <taxon>Embryophyta</taxon>
        <taxon>Tracheophyta</taxon>
        <taxon>Spermatophyta</taxon>
        <taxon>Magnoliopsida</taxon>
        <taxon>Liliopsida</taxon>
        <taxon>Poales</taxon>
        <taxon>Poaceae</taxon>
        <taxon>PACMAD clade</taxon>
        <taxon>Panicoideae</taxon>
        <taxon>Andropogonodae</taxon>
        <taxon>Andropogoneae</taxon>
        <taxon>Sorghinae</taxon>
        <taxon>Sorghum</taxon>
    </lineage>
</organism>
<sequence length="166" mass="19074">MTERRTTNCYGNHTATNERSDISLEQWVQGDGNLVVRLQIMVLKLMEWTVTMSLGKMMMTYLRTKLTLMWRTAWCNIKAKNVNVEEVEMDKDFDMCDPTKDTENLVDIIMQQHQAYVQEMPLPDESVFVAAHREDIPPPTMHTTATRVGRATTRGSRVRKGGRGHG</sequence>
<evidence type="ECO:0000313" key="3">
    <source>
        <dbReference type="Proteomes" id="UP000000768"/>
    </source>
</evidence>
<gene>
    <name evidence="2" type="ORF">SORBI_3010G240100</name>
</gene>
<evidence type="ECO:0000313" key="2">
    <source>
        <dbReference type="EMBL" id="KXG20694.1"/>
    </source>
</evidence>